<dbReference type="Pfam" id="PF01863">
    <property type="entry name" value="YgjP-like"/>
    <property type="match status" value="1"/>
</dbReference>
<feature type="domain" description="YgjP-like metallopeptidase" evidence="1">
    <location>
        <begin position="25"/>
        <end position="123"/>
    </location>
</feature>
<evidence type="ECO:0000313" key="3">
    <source>
        <dbReference type="Proteomes" id="UP000178820"/>
    </source>
</evidence>
<dbReference type="Proteomes" id="UP000178820">
    <property type="component" value="Unassembled WGS sequence"/>
</dbReference>
<evidence type="ECO:0000259" key="1">
    <source>
        <dbReference type="Pfam" id="PF01863"/>
    </source>
</evidence>
<accession>A0A1G2I1U0</accession>
<dbReference type="EMBL" id="MHOT01000018">
    <property type="protein sequence ID" value="OGZ68782.1"/>
    <property type="molecule type" value="Genomic_DNA"/>
</dbReference>
<comment type="caution">
    <text evidence="2">The sequence shown here is derived from an EMBL/GenBank/DDBJ whole genome shotgun (WGS) entry which is preliminary data.</text>
</comment>
<reference evidence="2 3" key="1">
    <citation type="journal article" date="2016" name="Nat. Commun.">
        <title>Thousands of microbial genomes shed light on interconnected biogeochemical processes in an aquifer system.</title>
        <authorList>
            <person name="Anantharaman K."/>
            <person name="Brown C.T."/>
            <person name="Hug L.A."/>
            <person name="Sharon I."/>
            <person name="Castelle C.J."/>
            <person name="Probst A.J."/>
            <person name="Thomas B.C."/>
            <person name="Singh A."/>
            <person name="Wilkins M.J."/>
            <person name="Karaoz U."/>
            <person name="Brodie E.L."/>
            <person name="Williams K.H."/>
            <person name="Hubbard S.S."/>
            <person name="Banfield J.F."/>
        </authorList>
    </citation>
    <scope>NUCLEOTIDE SEQUENCE [LARGE SCALE GENOMIC DNA]</scope>
</reference>
<name>A0A1G2I1U0_9BACT</name>
<dbReference type="PANTHER" id="PTHR30399">
    <property type="entry name" value="UNCHARACTERIZED PROTEIN YGJP"/>
    <property type="match status" value="1"/>
</dbReference>
<dbReference type="AlphaFoldDB" id="A0A1G2I1U0"/>
<dbReference type="PANTHER" id="PTHR30399:SF1">
    <property type="entry name" value="UTP PYROPHOSPHATASE"/>
    <property type="match status" value="1"/>
</dbReference>
<dbReference type="InterPro" id="IPR002725">
    <property type="entry name" value="YgjP-like_metallopeptidase"/>
</dbReference>
<proteinExistence type="predicted"/>
<dbReference type="InterPro" id="IPR053136">
    <property type="entry name" value="UTP_pyrophosphatase-like"/>
</dbReference>
<dbReference type="CDD" id="cd07344">
    <property type="entry name" value="M48_yhfN_like"/>
    <property type="match status" value="1"/>
</dbReference>
<evidence type="ECO:0000313" key="2">
    <source>
        <dbReference type="EMBL" id="OGZ68782.1"/>
    </source>
</evidence>
<dbReference type="Gene3D" id="3.30.2010.10">
    <property type="entry name" value="Metalloproteases ('zincins'), catalytic domain"/>
    <property type="match status" value="1"/>
</dbReference>
<organism evidence="2 3">
    <name type="scientific">Candidatus Staskawiczbacteria bacterium RIFCSPHIGHO2_02_FULL_42_22</name>
    <dbReference type="NCBI Taxonomy" id="1802207"/>
    <lineage>
        <taxon>Bacteria</taxon>
        <taxon>Candidatus Staskawicziibacteriota</taxon>
    </lineage>
</organism>
<protein>
    <recommendedName>
        <fullName evidence="1">YgjP-like metallopeptidase domain-containing protein</fullName>
    </recommendedName>
</protein>
<sequence length="126" mass="15300">MKYKIVWRRVKVKRKKGNRVEFLRYKNEAMELAKNRITYFNTFYQFKVNKITIKNQKSRWGSCSKKGNLNFNYKIALLPQKLSDYVILHELCHLGEFNHSPHFWNIVAKSMPNYRAIRKQFKKVIL</sequence>
<gene>
    <name evidence="2" type="ORF">A3D44_02185</name>
</gene>